<evidence type="ECO:0000313" key="2">
    <source>
        <dbReference type="Proteomes" id="UP000244929"/>
    </source>
</evidence>
<dbReference type="OrthoDB" id="1275102at2"/>
<dbReference type="RefSeq" id="WP_108779363.1">
    <property type="nucleotide sequence ID" value="NZ_CP029186.1"/>
</dbReference>
<accession>A0A2S1R1U8</accession>
<gene>
    <name evidence="1" type="ORF">HYN59_16675</name>
</gene>
<protein>
    <submittedName>
        <fullName evidence="1">Uncharacterized protein</fullName>
    </submittedName>
</protein>
<dbReference type="KEGG" id="falb:HYN59_16675"/>
<dbReference type="EMBL" id="CP029186">
    <property type="protein sequence ID" value="AWH86640.1"/>
    <property type="molecule type" value="Genomic_DNA"/>
</dbReference>
<evidence type="ECO:0000313" key="1">
    <source>
        <dbReference type="EMBL" id="AWH86640.1"/>
    </source>
</evidence>
<organism evidence="1 2">
    <name type="scientific">Flavobacterium album</name>
    <dbReference type="NCBI Taxonomy" id="2175091"/>
    <lineage>
        <taxon>Bacteria</taxon>
        <taxon>Pseudomonadati</taxon>
        <taxon>Bacteroidota</taxon>
        <taxon>Flavobacteriia</taxon>
        <taxon>Flavobacteriales</taxon>
        <taxon>Flavobacteriaceae</taxon>
        <taxon>Flavobacterium</taxon>
    </lineage>
</organism>
<sequence>MKTIKDFNTDGVLVIANTTKLKGTFPINGFNYDYPEGLSELIKNGTIHIITTDGDVKAISFVFDKEEVDTAKWKLNDSNNYLKVEEGDEVRLMAHGDFTRVCDWKGGDFGAYVDDSPFDTKRLLKSMPKIDIPTGYHKVNVYTKAKLRKYAFPEFIFVMEPASPADTNEITLEPLECYGG</sequence>
<dbReference type="AlphaFoldDB" id="A0A2S1R1U8"/>
<name>A0A2S1R1U8_9FLAO</name>
<keyword evidence="2" id="KW-1185">Reference proteome</keyword>
<reference evidence="1 2" key="1">
    <citation type="submission" date="2018-04" db="EMBL/GenBank/DDBJ databases">
        <title>Genome sequencing of Flavobacterium sp. HYN0059.</title>
        <authorList>
            <person name="Yi H."/>
            <person name="Baek C."/>
        </authorList>
    </citation>
    <scope>NUCLEOTIDE SEQUENCE [LARGE SCALE GENOMIC DNA]</scope>
    <source>
        <strain evidence="1 2">HYN0059</strain>
    </source>
</reference>
<proteinExistence type="predicted"/>
<dbReference type="Proteomes" id="UP000244929">
    <property type="component" value="Chromosome"/>
</dbReference>